<proteinExistence type="predicted"/>
<evidence type="ECO:0000313" key="1">
    <source>
        <dbReference type="EMBL" id="KAB1266450.1"/>
    </source>
</evidence>
<dbReference type="SUPFAM" id="SSF53067">
    <property type="entry name" value="Actin-like ATPase domain"/>
    <property type="match status" value="1"/>
</dbReference>
<dbReference type="PANTHER" id="PTHR11937">
    <property type="entry name" value="ACTIN"/>
    <property type="match status" value="1"/>
</dbReference>
<dbReference type="InterPro" id="IPR043129">
    <property type="entry name" value="ATPase_NBD"/>
</dbReference>
<reference evidence="1 2" key="1">
    <citation type="journal article" date="2019" name="Mol. Ecol. Resour.">
        <title>Improving Illumina assemblies with Hi-C and long reads: an example with the North African dromedary.</title>
        <authorList>
            <person name="Elbers J.P."/>
            <person name="Rogers M.F."/>
            <person name="Perelman P.L."/>
            <person name="Proskuryakova A.A."/>
            <person name="Serdyukova N.A."/>
            <person name="Johnson W.E."/>
            <person name="Horin P."/>
            <person name="Corander J."/>
            <person name="Murphy D."/>
            <person name="Burger P.A."/>
        </authorList>
    </citation>
    <scope>NUCLEOTIDE SEQUENCE [LARGE SCALE GENOMIC DNA]</scope>
    <source>
        <strain evidence="1">Drom800</strain>
        <tissue evidence="1">Blood</tissue>
    </source>
</reference>
<dbReference type="InterPro" id="IPR004000">
    <property type="entry name" value="Actin"/>
</dbReference>
<dbReference type="Gene3D" id="3.30.420.40">
    <property type="match status" value="1"/>
</dbReference>
<comment type="caution">
    <text evidence="1">The sequence shown here is derived from an EMBL/GenBank/DDBJ whole genome shotgun (WGS) entry which is preliminary data.</text>
</comment>
<organism evidence="1 2">
    <name type="scientific">Camelus dromedarius</name>
    <name type="common">Dromedary</name>
    <name type="synonym">Arabian camel</name>
    <dbReference type="NCBI Taxonomy" id="9838"/>
    <lineage>
        <taxon>Eukaryota</taxon>
        <taxon>Metazoa</taxon>
        <taxon>Chordata</taxon>
        <taxon>Craniata</taxon>
        <taxon>Vertebrata</taxon>
        <taxon>Euteleostomi</taxon>
        <taxon>Mammalia</taxon>
        <taxon>Eutheria</taxon>
        <taxon>Laurasiatheria</taxon>
        <taxon>Artiodactyla</taxon>
        <taxon>Tylopoda</taxon>
        <taxon>Camelidae</taxon>
        <taxon>Camelus</taxon>
    </lineage>
</organism>
<name>A0A5N4D5V5_CAMDR</name>
<keyword evidence="2" id="KW-1185">Reference proteome</keyword>
<dbReference type="Proteomes" id="UP000299084">
    <property type="component" value="Unassembled WGS sequence"/>
</dbReference>
<gene>
    <name evidence="1" type="ORF">Cadr_000019940</name>
</gene>
<dbReference type="EMBL" id="JWIN03000016">
    <property type="protein sequence ID" value="KAB1266450.1"/>
    <property type="molecule type" value="Genomic_DNA"/>
</dbReference>
<sequence length="127" mass="13540">MYDVAIQAVRSLYASGRTTGMESCGIHETTFNSIHECDVEHPEDLYANTVLSGGTTMLPRGIATGCRRNHGHCPQHDEDQGIIAPLSASTPCGLGLHPGLTCPLPADVDQQAGVRESGPSIVHRKCF</sequence>
<protein>
    <submittedName>
        <fullName evidence="1">Actin</fullName>
    </submittedName>
</protein>
<evidence type="ECO:0000313" key="2">
    <source>
        <dbReference type="Proteomes" id="UP000299084"/>
    </source>
</evidence>
<dbReference type="AlphaFoldDB" id="A0A5N4D5V5"/>
<accession>A0A5N4D5V5</accession>